<dbReference type="PANTHER" id="PTHR42928">
    <property type="entry name" value="TRICARBOXYLATE-BINDING PROTEIN"/>
    <property type="match status" value="1"/>
</dbReference>
<sequence>MAPANTPQQVIDTLYQSASKALNSEEVKSKLGNEGAKAAKMTPAEFGAFIQAQISSWGNAVKSSGARVD</sequence>
<dbReference type="Gene3D" id="3.40.190.150">
    <property type="entry name" value="Bordetella uptake gene, domain 1"/>
    <property type="match status" value="1"/>
</dbReference>
<gene>
    <name evidence="2" type="ordered locus">TKWG_17720</name>
</gene>
<evidence type="ECO:0000256" key="1">
    <source>
        <dbReference type="ARBA" id="ARBA00006987"/>
    </source>
</evidence>
<comment type="similarity">
    <text evidence="1">Belongs to the UPF0065 (bug) family.</text>
</comment>
<reference evidence="3" key="2">
    <citation type="journal article" date="2013" name="PLoS ONE">
        <title>Genome implosion elicits host-confinement in Alcaligenaceae: evidence from the comparative genomics of Tetrathiobacter kashmirensis, a pathogen in the making.</title>
        <authorList>
            <person name="Ghosh W."/>
            <person name="Alam M."/>
            <person name="Roy C."/>
            <person name="Pyne P."/>
            <person name="George A."/>
            <person name="Chakraborty R."/>
            <person name="Majumder S."/>
            <person name="Agarwal A."/>
            <person name="Chakraborty S."/>
            <person name="Majumdar S."/>
            <person name="Gupta S.K."/>
        </authorList>
    </citation>
    <scope>NUCLEOTIDE SEQUENCE [LARGE SCALE GENOMIC DNA]</scope>
    <source>
        <strain evidence="3">WT001</strain>
    </source>
</reference>
<dbReference type="KEGG" id="aka:TKWG_17720"/>
<evidence type="ECO:0000313" key="2">
    <source>
        <dbReference type="EMBL" id="AFK63436.1"/>
    </source>
</evidence>
<dbReference type="Proteomes" id="UP000005267">
    <property type="component" value="Chromosome"/>
</dbReference>
<dbReference type="HOGENOM" id="CLU_2766644_0_0_4"/>
<reference evidence="2 3" key="1">
    <citation type="journal article" date="2011" name="J. Bacteriol.">
        <title>Whole-genome shotgun sequencing of the sulfur-oxidizing chemoautotroph Tetrathiobacter kashmirensis.</title>
        <authorList>
            <person name="Ghosh W."/>
            <person name="George A."/>
            <person name="Agarwal A."/>
            <person name="Raj P."/>
            <person name="Alam M."/>
            <person name="Pyne P."/>
            <person name="Das Gupta S.K."/>
        </authorList>
    </citation>
    <scope>NUCLEOTIDE SEQUENCE [LARGE SCALE GENOMIC DNA]</scope>
    <source>
        <strain evidence="2 3">WT001</strain>
    </source>
</reference>
<proteinExistence type="inferred from homology"/>
<name>I3UEJ8_ADVKW</name>
<organism evidence="2 3">
    <name type="scientific">Advenella kashmirensis (strain DSM 17095 / LMG 22695 / WT001)</name>
    <name type="common">Tetrathiobacter kashmirensis</name>
    <dbReference type="NCBI Taxonomy" id="1036672"/>
    <lineage>
        <taxon>Bacteria</taxon>
        <taxon>Pseudomonadati</taxon>
        <taxon>Pseudomonadota</taxon>
        <taxon>Betaproteobacteria</taxon>
        <taxon>Burkholderiales</taxon>
        <taxon>Alcaligenaceae</taxon>
    </lineage>
</organism>
<protein>
    <submittedName>
        <fullName evidence="2">Uncharacterized protein</fullName>
    </submittedName>
</protein>
<accession>I3UEJ8</accession>
<dbReference type="InterPro" id="IPR005064">
    <property type="entry name" value="BUG"/>
</dbReference>
<dbReference type="PANTHER" id="PTHR42928:SF5">
    <property type="entry name" value="BLR1237 PROTEIN"/>
    <property type="match status" value="1"/>
</dbReference>
<keyword evidence="3" id="KW-1185">Reference proteome</keyword>
<evidence type="ECO:0000313" key="3">
    <source>
        <dbReference type="Proteomes" id="UP000005267"/>
    </source>
</evidence>
<dbReference type="STRING" id="1036672.TKWG_17720"/>
<dbReference type="AlphaFoldDB" id="I3UEJ8"/>
<dbReference type="EMBL" id="CP003555">
    <property type="protein sequence ID" value="AFK63436.1"/>
    <property type="molecule type" value="Genomic_DNA"/>
</dbReference>
<dbReference type="InterPro" id="IPR042100">
    <property type="entry name" value="Bug_dom1"/>
</dbReference>